<evidence type="ECO:0000313" key="1">
    <source>
        <dbReference type="EMBL" id="EZA53842.1"/>
    </source>
</evidence>
<protein>
    <submittedName>
        <fullName evidence="1">Uncharacterized protein</fullName>
    </submittedName>
</protein>
<reference evidence="1 2" key="1">
    <citation type="journal article" date="2014" name="Curr. Biol.">
        <title>The genome of the clonal raider ant Cerapachys biroi.</title>
        <authorList>
            <person name="Oxley P.R."/>
            <person name="Ji L."/>
            <person name="Fetter-Pruneda I."/>
            <person name="McKenzie S.K."/>
            <person name="Li C."/>
            <person name="Hu H."/>
            <person name="Zhang G."/>
            <person name="Kronauer D.J."/>
        </authorList>
    </citation>
    <scope>NUCLEOTIDE SEQUENCE [LARGE SCALE GENOMIC DNA]</scope>
</reference>
<dbReference type="InterPro" id="IPR012337">
    <property type="entry name" value="RNaseH-like_sf"/>
</dbReference>
<name>A0A026WCP9_OOCBI</name>
<gene>
    <name evidence="1" type="ORF">X777_06646</name>
</gene>
<evidence type="ECO:0000313" key="2">
    <source>
        <dbReference type="Proteomes" id="UP000053097"/>
    </source>
</evidence>
<keyword evidence="2" id="KW-1185">Reference proteome</keyword>
<dbReference type="Proteomes" id="UP000053097">
    <property type="component" value="Unassembled WGS sequence"/>
</dbReference>
<dbReference type="PANTHER" id="PTHR45749:SF21">
    <property type="entry name" value="DUF4371 DOMAIN-CONTAINING PROTEIN"/>
    <property type="match status" value="1"/>
</dbReference>
<sequence length="306" mass="35865">KKIFNPAETERVIHNIQNTKFSIFIDETSDLTNEKWMTFFVRYVDSESLDVRSQLVKLIDIDARDCSAEKLFNAFQSEMYKFQIPFTNILSLSCDNASVTGKHVSFNLFNFFNAFFQAHETRIHLLHSKSVNFLLQISKHFLKPEALNHLLTNITFSDQINHKSINDINLGFDCEEYLHDLAKQGHADVIQNIRENCTQFYVTAAEEIRKRLPVNDKFLYKLQVFKPDIVLFENNRETSFIDVSFVSKSLGGFDEDGSRFLQVYLNENGLKEEWLVLYHDFTVDEKQNLSKLNFDNMWKTILNIIQ</sequence>
<feature type="non-terminal residue" evidence="1">
    <location>
        <position position="1"/>
    </location>
</feature>
<dbReference type="EMBL" id="KK107265">
    <property type="protein sequence ID" value="EZA53842.1"/>
    <property type="molecule type" value="Genomic_DNA"/>
</dbReference>
<accession>A0A026WCP9</accession>
<dbReference type="SUPFAM" id="SSF53098">
    <property type="entry name" value="Ribonuclease H-like"/>
    <property type="match status" value="1"/>
</dbReference>
<dbReference type="AlphaFoldDB" id="A0A026WCP9"/>
<dbReference type="PANTHER" id="PTHR45749">
    <property type="match status" value="1"/>
</dbReference>
<proteinExistence type="predicted"/>
<organism evidence="1 2">
    <name type="scientific">Ooceraea biroi</name>
    <name type="common">Clonal raider ant</name>
    <name type="synonym">Cerapachys biroi</name>
    <dbReference type="NCBI Taxonomy" id="2015173"/>
    <lineage>
        <taxon>Eukaryota</taxon>
        <taxon>Metazoa</taxon>
        <taxon>Ecdysozoa</taxon>
        <taxon>Arthropoda</taxon>
        <taxon>Hexapoda</taxon>
        <taxon>Insecta</taxon>
        <taxon>Pterygota</taxon>
        <taxon>Neoptera</taxon>
        <taxon>Endopterygota</taxon>
        <taxon>Hymenoptera</taxon>
        <taxon>Apocrita</taxon>
        <taxon>Aculeata</taxon>
        <taxon>Formicoidea</taxon>
        <taxon>Formicidae</taxon>
        <taxon>Dorylinae</taxon>
        <taxon>Ooceraea</taxon>
    </lineage>
</organism>
<dbReference type="OrthoDB" id="8046116at2759"/>